<comment type="caution">
    <text evidence="3">The sequence shown here is derived from an EMBL/GenBank/DDBJ whole genome shotgun (WGS) entry which is preliminary data.</text>
</comment>
<dbReference type="Gene3D" id="1.10.3730.20">
    <property type="match status" value="1"/>
</dbReference>
<gene>
    <name evidence="4" type="ORF">ENL48_00020</name>
    <name evidence="3" type="ORF">ENX77_01965</name>
</gene>
<dbReference type="PANTHER" id="PTHR22911">
    <property type="entry name" value="ACYL-MALONYL CONDENSING ENZYME-RELATED"/>
    <property type="match status" value="1"/>
</dbReference>
<evidence type="ECO:0000313" key="4">
    <source>
        <dbReference type="EMBL" id="HHF47643.1"/>
    </source>
</evidence>
<dbReference type="SUPFAM" id="SSF103481">
    <property type="entry name" value="Multidrug resistance efflux transporter EmrE"/>
    <property type="match status" value="1"/>
</dbReference>
<name>A0A7C3YLP9_9EURY</name>
<feature type="transmembrane region" description="Helical" evidence="1">
    <location>
        <begin position="31"/>
        <end position="52"/>
    </location>
</feature>
<feature type="domain" description="EamA" evidence="2">
    <location>
        <begin position="1"/>
        <end position="135"/>
    </location>
</feature>
<evidence type="ECO:0000259" key="2">
    <source>
        <dbReference type="Pfam" id="PF00892"/>
    </source>
</evidence>
<dbReference type="AlphaFoldDB" id="A0A7C3YLP9"/>
<keyword evidence="1" id="KW-0472">Membrane</keyword>
<dbReference type="Pfam" id="PF00892">
    <property type="entry name" value="EamA"/>
    <property type="match status" value="1"/>
</dbReference>
<feature type="transmembrane region" description="Helical" evidence="1">
    <location>
        <begin position="93"/>
        <end position="111"/>
    </location>
</feature>
<sequence length="137" mass="14678">MKGEILALISAILWGLAPILDKYALQEIPVYPAIVIRSAGAVLAIFIITMLLGKIEFRFSAGIALLLISGAISGAFGMIFYFEALKTIGASRAVPITAIYPMFTAIFSFLLFSEQISARVISGIVLIILGIILVSEI</sequence>
<keyword evidence="1" id="KW-1133">Transmembrane helix</keyword>
<dbReference type="GO" id="GO:0016020">
    <property type="term" value="C:membrane"/>
    <property type="evidence" value="ECO:0007669"/>
    <property type="project" value="InterPro"/>
</dbReference>
<accession>A0A7C3YLP9</accession>
<proteinExistence type="predicted"/>
<dbReference type="EMBL" id="DTPI01000009">
    <property type="protein sequence ID" value="HGE65883.1"/>
    <property type="molecule type" value="Genomic_DNA"/>
</dbReference>
<feature type="transmembrane region" description="Helical" evidence="1">
    <location>
        <begin position="118"/>
        <end position="135"/>
    </location>
</feature>
<evidence type="ECO:0000313" key="3">
    <source>
        <dbReference type="EMBL" id="HGE65883.1"/>
    </source>
</evidence>
<reference evidence="3" key="1">
    <citation type="journal article" date="2020" name="mSystems">
        <title>Genome- and Community-Level Interaction Insights into Carbon Utilization and Element Cycling Functions of Hydrothermarchaeota in Hydrothermal Sediment.</title>
        <authorList>
            <person name="Zhou Z."/>
            <person name="Liu Y."/>
            <person name="Xu W."/>
            <person name="Pan J."/>
            <person name="Luo Z.H."/>
            <person name="Li M."/>
        </authorList>
    </citation>
    <scope>NUCLEOTIDE SEQUENCE [LARGE SCALE GENOMIC DNA]</scope>
    <source>
        <strain evidence="4">SpSt-10</strain>
        <strain evidence="3">SpSt-97</strain>
    </source>
</reference>
<organism evidence="3">
    <name type="scientific">Geoglobus ahangari</name>
    <dbReference type="NCBI Taxonomy" id="113653"/>
    <lineage>
        <taxon>Archaea</taxon>
        <taxon>Methanobacteriati</taxon>
        <taxon>Methanobacteriota</taxon>
        <taxon>Archaeoglobi</taxon>
        <taxon>Archaeoglobales</taxon>
        <taxon>Archaeoglobaceae</taxon>
        <taxon>Geoglobus</taxon>
    </lineage>
</organism>
<dbReference type="PANTHER" id="PTHR22911:SF137">
    <property type="entry name" value="SOLUTE CARRIER FAMILY 35 MEMBER G2-RELATED"/>
    <property type="match status" value="1"/>
</dbReference>
<protein>
    <recommendedName>
        <fullName evidence="2">EamA domain-containing protein</fullName>
    </recommendedName>
</protein>
<dbReference type="InterPro" id="IPR000620">
    <property type="entry name" value="EamA_dom"/>
</dbReference>
<dbReference type="InterPro" id="IPR037185">
    <property type="entry name" value="EmrE-like"/>
</dbReference>
<dbReference type="EMBL" id="DRUC01000001">
    <property type="protein sequence ID" value="HHF47643.1"/>
    <property type="molecule type" value="Genomic_DNA"/>
</dbReference>
<evidence type="ECO:0000256" key="1">
    <source>
        <dbReference type="SAM" id="Phobius"/>
    </source>
</evidence>
<keyword evidence="1" id="KW-0812">Transmembrane</keyword>
<feature type="transmembrane region" description="Helical" evidence="1">
    <location>
        <begin position="59"/>
        <end position="81"/>
    </location>
</feature>